<proteinExistence type="predicted"/>
<protein>
    <submittedName>
        <fullName evidence="2">DUF3384 domain-containing protein</fullName>
    </submittedName>
</protein>
<dbReference type="WBParaSite" id="RSKR_0000427200.1">
    <property type="protein sequence ID" value="RSKR_0000427200.1"/>
    <property type="gene ID" value="RSKR_0000427200"/>
</dbReference>
<sequence length="1305" mass="145806">MGDIDDHNQLMETPSRQKAVGSKRNLPYHFVISKMGEVNAVEKKHLVRRILDKALKSFESVDFRILERMAELPVEEDLEVRHAQIKSIWKLDEGANNEGNEGIKAQTLGLCIKLVRQLGLMTDQEIRCCDEALYKKFLGLPNEELLDLLVKIVHGLDTTGLSNFVDLLGKRAVLCQFVGKCLFTFSHKSDSPRRRELTAELTNEFIDLSGSGGIEMTLSEIGTVFECLSRRKVVGGYKGNSRIRNMAHVLLHLLDYTTPGADLLGEMKSLFASIRSMMAENIYAKFKELMQCCLPVLDQDFGLYFLKDLLRYASTDTSEAAVKQVYFRCLLLDILGKGSNLNAFRGDDCFNLIIKLVTNVGNEPMCEAGCLLLGQMIKFPTPNEYLEVIGDACQEVVFHGTLPSCKRAAKIIGVTKSNDWWKRDLCGKLIEGLNENTAQYGRSLVALSQLIHCLDADRVLSLADRVAESGTRIVEVSGEGNRQMTMQDIVCYLDNPSQSGGANNEGNEGIKAQTLGLCIKLVRQLGLMTDQEIRCCDEALYKKFLGLPNEELLDLLVKIVHGLDTTGLSNFVDLLGKRAVLCQFVGKCLFTFSHKSDSPRRRELTAELTNEFIDLSGSGGIEMTLSEIGTVFECLSRRKVVGGYKGNSRIRNMAHVLLHLLDYTTPGADLLGEMKSLFASIRSMMAENIYAKFKELMQCCLPVLDQGFGLYFLKDLLRYASTDTSEAAVKQVYFRCLLLDILGKGSNLNAFRGDDCFNLIIKLVTNVGNEPMCEAGCLLLGQMIKFPTPNEYLEVIGDACQEVVFHGTLPSCKRAAKIIGVTKSNDWWKRDLCGKLIEGLNENTAQYGRSLVALSQLIHCLDADRVLSLADRVAESGTRIVEVSGEGNRQMTMQDIVCYLDNPSQSGNDVDEETQLDGDEGGVKTSARKPLSGHGYAAYPMVTDPVTDNLIGKVKFLESVLKDGRFAGNERKKWEQALRSINLQRTNFEVYSKNLLIAVNYSSSKAIISLLHNGVMSSMREGNLLCYNTEIFTHLDLDAKNRLGDKISKYAEQTGLVSTLALLPMVFRDRGNGEMDVEETFRGIVVTKLKIAVNQFKGRISAEENSNLDSSNCLFDPVYILMYVIDSIARSAAYEAITDHLFLIECQYVLMVVLVILSESHGRDAIKDLLELMLKHSYNFGGKMSAEIRDIKLWTVCEFALLLLEKLGKLLNKEGTSKIDWELPRTLFKIRKGTEHVVLPAMAFLTTHVNEHVKQNMDLEWIVKKSILRDPKPSRRVKRIHSLSSMPIGVLMAKYSPKEDDIEIP</sequence>
<dbReference type="Proteomes" id="UP000095286">
    <property type="component" value="Unplaced"/>
</dbReference>
<organism evidence="1 2">
    <name type="scientific">Rhabditophanes sp. KR3021</name>
    <dbReference type="NCBI Taxonomy" id="114890"/>
    <lineage>
        <taxon>Eukaryota</taxon>
        <taxon>Metazoa</taxon>
        <taxon>Ecdysozoa</taxon>
        <taxon>Nematoda</taxon>
        <taxon>Chromadorea</taxon>
        <taxon>Rhabditida</taxon>
        <taxon>Tylenchina</taxon>
        <taxon>Panagrolaimomorpha</taxon>
        <taxon>Strongyloidoidea</taxon>
        <taxon>Alloionematidae</taxon>
        <taxon>Rhabditophanes</taxon>
    </lineage>
</organism>
<evidence type="ECO:0000313" key="1">
    <source>
        <dbReference type="Proteomes" id="UP000095286"/>
    </source>
</evidence>
<reference evidence="2" key="1">
    <citation type="submission" date="2016-11" db="UniProtKB">
        <authorList>
            <consortium name="WormBaseParasite"/>
        </authorList>
    </citation>
    <scope>IDENTIFICATION</scope>
    <source>
        <strain evidence="2">KR3021</strain>
    </source>
</reference>
<evidence type="ECO:0000313" key="2">
    <source>
        <dbReference type="WBParaSite" id="RSKR_0000427200.1"/>
    </source>
</evidence>
<accession>A0AC35TU67</accession>
<name>A0AC35TU67_9BILA</name>